<dbReference type="Gene3D" id="3.40.50.2000">
    <property type="entry name" value="Glycogen Phosphorylase B"/>
    <property type="match status" value="1"/>
</dbReference>
<dbReference type="GO" id="GO:0016757">
    <property type="term" value="F:glycosyltransferase activity"/>
    <property type="evidence" value="ECO:0007669"/>
    <property type="project" value="UniProtKB-KW"/>
</dbReference>
<keyword evidence="2" id="KW-0328">Glycosyltransferase</keyword>
<reference evidence="2" key="1">
    <citation type="submission" date="2019-11" db="EMBL/GenBank/DDBJ databases">
        <authorList>
            <person name="Feng L."/>
        </authorList>
    </citation>
    <scope>NUCLEOTIDE SEQUENCE</scope>
    <source>
        <strain evidence="2">BfaecisLFYP10</strain>
    </source>
</reference>
<evidence type="ECO:0000313" key="2">
    <source>
        <dbReference type="EMBL" id="VYT33546.1"/>
    </source>
</evidence>
<accession>A0A6N2W297</accession>
<keyword evidence="2" id="KW-0808">Transferase</keyword>
<organism evidence="2">
    <name type="scientific">Bacteroides faecis</name>
    <dbReference type="NCBI Taxonomy" id="674529"/>
    <lineage>
        <taxon>Bacteria</taxon>
        <taxon>Pseudomonadati</taxon>
        <taxon>Bacteroidota</taxon>
        <taxon>Bacteroidia</taxon>
        <taxon>Bacteroidales</taxon>
        <taxon>Bacteroidaceae</taxon>
        <taxon>Bacteroides</taxon>
    </lineage>
</organism>
<dbReference type="InterPro" id="IPR028098">
    <property type="entry name" value="Glyco_trans_4-like_N"/>
</dbReference>
<dbReference type="RefSeq" id="WP_156730201.1">
    <property type="nucleotide sequence ID" value="NZ_CACRSZ010000056.1"/>
</dbReference>
<gene>
    <name evidence="2" type="primary">epsF_1</name>
    <name evidence="2" type="ORF">BFLFYP10_02475</name>
</gene>
<dbReference type="AlphaFoldDB" id="A0A6N2W297"/>
<name>A0A6N2W297_9BACE</name>
<dbReference type="Pfam" id="PF13439">
    <property type="entry name" value="Glyco_transf_4"/>
    <property type="match status" value="1"/>
</dbReference>
<protein>
    <submittedName>
        <fullName evidence="2">Glycosyltransferase EpsF</fullName>
        <ecNumber evidence="2">2.4.-.-</ecNumber>
    </submittedName>
</protein>
<proteinExistence type="predicted"/>
<dbReference type="SUPFAM" id="SSF53756">
    <property type="entry name" value="UDP-Glycosyltransferase/glycogen phosphorylase"/>
    <property type="match status" value="1"/>
</dbReference>
<feature type="domain" description="Glycosyltransferase subfamily 4-like N-terminal" evidence="1">
    <location>
        <begin position="46"/>
        <end position="162"/>
    </location>
</feature>
<dbReference type="EMBL" id="CACRSZ010000056">
    <property type="protein sequence ID" value="VYT33546.1"/>
    <property type="molecule type" value="Genomic_DNA"/>
</dbReference>
<evidence type="ECO:0000259" key="1">
    <source>
        <dbReference type="Pfam" id="PF13439"/>
    </source>
</evidence>
<sequence length="177" mass="20503">MTKKKVLHIINLGMNGKAVFLCNVLEQTNFSKYDITILNFWGKTAALIAKRLEGLPIRIVVNRRKCGFMAFLSELKQLLKTEKFDVVHSHMWDLTGIFLGYAKWYGVPVRVAHRHNSQKVAGRYNPIKEFIRDKVVWNILKKAIELNANRYFACSNLAVNWLYTSKVANRGGRNYKQ</sequence>
<dbReference type="EC" id="2.4.-.-" evidence="2"/>